<dbReference type="CDD" id="cd13870">
    <property type="entry name" value="CuRO_2_CopA_like_1"/>
    <property type="match status" value="1"/>
</dbReference>
<feature type="chain" id="PRO_5045045080" evidence="5">
    <location>
        <begin position="29"/>
        <end position="552"/>
    </location>
</feature>
<keyword evidence="10" id="KW-1185">Reference proteome</keyword>
<evidence type="ECO:0000259" key="6">
    <source>
        <dbReference type="Pfam" id="PF00394"/>
    </source>
</evidence>
<gene>
    <name evidence="9" type="ORF">GCM10015535_13540</name>
</gene>
<feature type="domain" description="Plastocyanin-like" evidence="8">
    <location>
        <begin position="103"/>
        <end position="205"/>
    </location>
</feature>
<accession>A0ABQ2VX39</accession>
<dbReference type="InterPro" id="IPR011706">
    <property type="entry name" value="Cu-oxidase_C"/>
</dbReference>
<comment type="caution">
    <text evidence="9">The sequence shown here is derived from an EMBL/GenBank/DDBJ whole genome shotgun (WGS) entry which is preliminary data.</text>
</comment>
<keyword evidence="1" id="KW-0479">Metal-binding</keyword>
<keyword evidence="3" id="KW-0186">Copper</keyword>
<dbReference type="InterPro" id="IPR001117">
    <property type="entry name" value="Cu-oxidase_2nd"/>
</dbReference>
<dbReference type="EMBL" id="BMTF01000003">
    <property type="protein sequence ID" value="GGV78470.1"/>
    <property type="molecule type" value="Genomic_DNA"/>
</dbReference>
<feature type="compositionally biased region" description="Basic and acidic residues" evidence="4">
    <location>
        <begin position="59"/>
        <end position="80"/>
    </location>
</feature>
<evidence type="ECO:0000259" key="8">
    <source>
        <dbReference type="Pfam" id="PF07732"/>
    </source>
</evidence>
<dbReference type="InterPro" id="IPR034279">
    <property type="entry name" value="CuRO_3_CopA"/>
</dbReference>
<sequence length="552" mass="59630">MHSVMRTPPTRRAVLGAAVAVAGSAVLAACSDESDPGRGGANAGDTNHGSANHGVSPGRKSDGEYVSPDGKEVAAAEAERGSGPVRKIDLVATPSRLDLGGGLTVGSWAYDARLPGKELRVTTGDTLALTLANHLPAETSLHWHGLNVRNDMDGVPDLTQAPIKPGAEYAYRFTVPHAGTYWFHPHTGVQQDRGLYAPLIVEDPKEPLKYDKEWVVVLDDWVDGVDGSTPDSVMYELSGGRGGMNHGSGAHGAPAKPAKGRTGPSRMAKDSFSELLGSHGGDVAYPYYLINGRTPKSPTSFAAKPGDRIRLRIINAGGDTAFRVALGGHRMTITHTDGYPVRHRTTDALLLGMGERYDVLVTAGDGVFPLTALAEGKKASALALLRTGTGAAPTASVRPEELYGELVEAYELMPDGSVELSSRKPDRTLRFRMTGSMKKYDWAFDHEPYNPRQRHPVRAGERVRMEFFNVTEMWHPIHLHGHSFGLVGPAGPDHRATRRGRADWARKDTAIIRPNSSLAVEFDANNPGLWMLHCHNIYHSDVGMMTVLGYRR</sequence>
<dbReference type="Pfam" id="PF07732">
    <property type="entry name" value="Cu-oxidase_3"/>
    <property type="match status" value="1"/>
</dbReference>
<dbReference type="Pfam" id="PF07731">
    <property type="entry name" value="Cu-oxidase_2"/>
    <property type="match status" value="1"/>
</dbReference>
<dbReference type="CDD" id="cd13896">
    <property type="entry name" value="CuRO_3_CopA"/>
    <property type="match status" value="1"/>
</dbReference>
<protein>
    <submittedName>
        <fullName evidence="9">Oxidase (Copper-binding protein)</fullName>
    </submittedName>
</protein>
<dbReference type="InterPro" id="IPR002355">
    <property type="entry name" value="Cu_oxidase_Cu_BS"/>
</dbReference>
<evidence type="ECO:0000256" key="1">
    <source>
        <dbReference type="ARBA" id="ARBA00022723"/>
    </source>
</evidence>
<dbReference type="PROSITE" id="PS00080">
    <property type="entry name" value="MULTICOPPER_OXIDASE2"/>
    <property type="match status" value="1"/>
</dbReference>
<reference evidence="10" key="1">
    <citation type="journal article" date="2019" name="Int. J. Syst. Evol. Microbiol.">
        <title>The Global Catalogue of Microorganisms (GCM) 10K type strain sequencing project: providing services to taxonomists for standard genome sequencing and annotation.</title>
        <authorList>
            <consortium name="The Broad Institute Genomics Platform"/>
            <consortium name="The Broad Institute Genome Sequencing Center for Infectious Disease"/>
            <person name="Wu L."/>
            <person name="Ma J."/>
        </authorList>
    </citation>
    <scope>NUCLEOTIDE SEQUENCE [LARGE SCALE GENOMIC DNA]</scope>
    <source>
        <strain evidence="10">JCM 4376</strain>
    </source>
</reference>
<keyword evidence="5" id="KW-0732">Signal</keyword>
<evidence type="ECO:0000256" key="3">
    <source>
        <dbReference type="ARBA" id="ARBA00023008"/>
    </source>
</evidence>
<evidence type="ECO:0000256" key="2">
    <source>
        <dbReference type="ARBA" id="ARBA00023002"/>
    </source>
</evidence>
<dbReference type="InterPro" id="IPR006311">
    <property type="entry name" value="TAT_signal"/>
</dbReference>
<feature type="signal peptide" evidence="5">
    <location>
        <begin position="1"/>
        <end position="28"/>
    </location>
</feature>
<evidence type="ECO:0000259" key="7">
    <source>
        <dbReference type="Pfam" id="PF07731"/>
    </source>
</evidence>
<dbReference type="PROSITE" id="PS51318">
    <property type="entry name" value="TAT"/>
    <property type="match status" value="1"/>
</dbReference>
<feature type="region of interest" description="Disordered" evidence="4">
    <location>
        <begin position="31"/>
        <end position="81"/>
    </location>
</feature>
<feature type="domain" description="Plastocyanin-like" evidence="7">
    <location>
        <begin position="424"/>
        <end position="548"/>
    </location>
</feature>
<name>A0ABQ2VX39_9ACTN</name>
<dbReference type="SUPFAM" id="SSF49503">
    <property type="entry name" value="Cupredoxins"/>
    <property type="match status" value="3"/>
</dbReference>
<feature type="domain" description="Plastocyanin-like" evidence="6">
    <location>
        <begin position="288"/>
        <end position="384"/>
    </location>
</feature>
<dbReference type="Proteomes" id="UP000660675">
    <property type="component" value="Unassembled WGS sequence"/>
</dbReference>
<evidence type="ECO:0000313" key="10">
    <source>
        <dbReference type="Proteomes" id="UP000660675"/>
    </source>
</evidence>
<evidence type="ECO:0000256" key="5">
    <source>
        <dbReference type="SAM" id="SignalP"/>
    </source>
</evidence>
<dbReference type="Pfam" id="PF00394">
    <property type="entry name" value="Cu-oxidase"/>
    <property type="match status" value="1"/>
</dbReference>
<dbReference type="InterPro" id="IPR045087">
    <property type="entry name" value="Cu-oxidase_fam"/>
</dbReference>
<dbReference type="PROSITE" id="PS51257">
    <property type="entry name" value="PROKAR_LIPOPROTEIN"/>
    <property type="match status" value="1"/>
</dbReference>
<dbReference type="Gene3D" id="2.60.40.420">
    <property type="entry name" value="Cupredoxins - blue copper proteins"/>
    <property type="match status" value="3"/>
</dbReference>
<feature type="region of interest" description="Disordered" evidence="4">
    <location>
        <begin position="240"/>
        <end position="269"/>
    </location>
</feature>
<dbReference type="PANTHER" id="PTHR11709">
    <property type="entry name" value="MULTI-COPPER OXIDASE"/>
    <property type="match status" value="1"/>
</dbReference>
<dbReference type="InterPro" id="IPR011707">
    <property type="entry name" value="Cu-oxidase-like_N"/>
</dbReference>
<dbReference type="CDD" id="cd13861">
    <property type="entry name" value="CuRO_1_CumA_like"/>
    <property type="match status" value="1"/>
</dbReference>
<dbReference type="PANTHER" id="PTHR11709:SF394">
    <property type="entry name" value="FI03373P-RELATED"/>
    <property type="match status" value="1"/>
</dbReference>
<keyword evidence="2" id="KW-0560">Oxidoreductase</keyword>
<organism evidence="9 10">
    <name type="scientific">Streptomyces gelaticus</name>
    <dbReference type="NCBI Taxonomy" id="285446"/>
    <lineage>
        <taxon>Bacteria</taxon>
        <taxon>Bacillati</taxon>
        <taxon>Actinomycetota</taxon>
        <taxon>Actinomycetes</taxon>
        <taxon>Kitasatosporales</taxon>
        <taxon>Streptomycetaceae</taxon>
        <taxon>Streptomyces</taxon>
    </lineage>
</organism>
<proteinExistence type="predicted"/>
<evidence type="ECO:0000256" key="4">
    <source>
        <dbReference type="SAM" id="MobiDB-lite"/>
    </source>
</evidence>
<evidence type="ECO:0000313" key="9">
    <source>
        <dbReference type="EMBL" id="GGV78470.1"/>
    </source>
</evidence>
<dbReference type="InterPro" id="IPR008972">
    <property type="entry name" value="Cupredoxin"/>
</dbReference>
<feature type="compositionally biased region" description="Gly residues" evidence="4">
    <location>
        <begin position="240"/>
        <end position="250"/>
    </location>
</feature>